<evidence type="ECO:0000313" key="1">
    <source>
        <dbReference type="Proteomes" id="UP000887574"/>
    </source>
</evidence>
<sequence length="131" mass="15660">MSTVDTKKLKEMVIPAEVQLTYDGHQFLRYDSRRSEPDLPWIVVWMSEYGHNLLRRTRLVGFDAQYTKAPRGFYQMFTVHAFIDDRFLVVGFAWMVKKDEETYDRVFRELFCYPEISYSLQAFVSGFVFNQ</sequence>
<dbReference type="AlphaFoldDB" id="A0A915EME7"/>
<dbReference type="WBParaSite" id="jg6902">
    <property type="protein sequence ID" value="jg6902"/>
    <property type="gene ID" value="jg6902"/>
</dbReference>
<proteinExistence type="predicted"/>
<evidence type="ECO:0000313" key="2">
    <source>
        <dbReference type="WBParaSite" id="jg6902"/>
    </source>
</evidence>
<dbReference type="Proteomes" id="UP000887574">
    <property type="component" value="Unplaced"/>
</dbReference>
<name>A0A915EME7_9BILA</name>
<reference evidence="2" key="1">
    <citation type="submission" date="2022-11" db="UniProtKB">
        <authorList>
            <consortium name="WormBaseParasite"/>
        </authorList>
    </citation>
    <scope>IDENTIFICATION</scope>
</reference>
<organism evidence="1 2">
    <name type="scientific">Ditylenchus dipsaci</name>
    <dbReference type="NCBI Taxonomy" id="166011"/>
    <lineage>
        <taxon>Eukaryota</taxon>
        <taxon>Metazoa</taxon>
        <taxon>Ecdysozoa</taxon>
        <taxon>Nematoda</taxon>
        <taxon>Chromadorea</taxon>
        <taxon>Rhabditida</taxon>
        <taxon>Tylenchina</taxon>
        <taxon>Tylenchomorpha</taxon>
        <taxon>Sphaerularioidea</taxon>
        <taxon>Anguinidae</taxon>
        <taxon>Anguininae</taxon>
        <taxon>Ditylenchus</taxon>
    </lineage>
</organism>
<keyword evidence="1" id="KW-1185">Reference proteome</keyword>
<protein>
    <submittedName>
        <fullName evidence="2">MULE transposase domain-containing protein</fullName>
    </submittedName>
</protein>
<accession>A0A915EME7</accession>